<evidence type="ECO:0000313" key="1">
    <source>
        <dbReference type="EMBL" id="GAA0340999.1"/>
    </source>
</evidence>
<protein>
    <recommendedName>
        <fullName evidence="3">DUF3679 domain-containing protein</fullName>
    </recommendedName>
</protein>
<evidence type="ECO:0008006" key="3">
    <source>
        <dbReference type="Google" id="ProtNLM"/>
    </source>
</evidence>
<dbReference type="Pfam" id="PF12438">
    <property type="entry name" value="DUF3679"/>
    <property type="match status" value="1"/>
</dbReference>
<organism evidence="1 2">
    <name type="scientific">Bacillus carboniphilus</name>
    <dbReference type="NCBI Taxonomy" id="86663"/>
    <lineage>
        <taxon>Bacteria</taxon>
        <taxon>Bacillati</taxon>
        <taxon>Bacillota</taxon>
        <taxon>Bacilli</taxon>
        <taxon>Bacillales</taxon>
        <taxon>Bacillaceae</taxon>
        <taxon>Bacillus</taxon>
    </lineage>
</organism>
<dbReference type="InterPro" id="IPR020534">
    <property type="entry name" value="Uncharacterised_YqxA"/>
</dbReference>
<gene>
    <name evidence="1" type="ORF">GCM10008967_34170</name>
</gene>
<reference evidence="1 2" key="1">
    <citation type="journal article" date="2019" name="Int. J. Syst. Evol. Microbiol.">
        <title>The Global Catalogue of Microorganisms (GCM) 10K type strain sequencing project: providing services to taxonomists for standard genome sequencing and annotation.</title>
        <authorList>
            <consortium name="The Broad Institute Genomics Platform"/>
            <consortium name="The Broad Institute Genome Sequencing Center for Infectious Disease"/>
            <person name="Wu L."/>
            <person name="Ma J."/>
        </authorList>
    </citation>
    <scope>NUCLEOTIDE SEQUENCE [LARGE SCALE GENOMIC DNA]</scope>
    <source>
        <strain evidence="1 2">JCM 9731</strain>
    </source>
</reference>
<dbReference type="Proteomes" id="UP001500782">
    <property type="component" value="Unassembled WGS sequence"/>
</dbReference>
<comment type="caution">
    <text evidence="1">The sequence shown here is derived from an EMBL/GenBank/DDBJ whole genome shotgun (WGS) entry which is preliminary data.</text>
</comment>
<proteinExistence type="predicted"/>
<dbReference type="EMBL" id="BAAADJ010000059">
    <property type="protein sequence ID" value="GAA0340999.1"/>
    <property type="molecule type" value="Genomic_DNA"/>
</dbReference>
<keyword evidence="2" id="KW-1185">Reference proteome</keyword>
<sequence>MKKFTLKVVAIIFVLFFGVLIGMQYANEGLVKMRGVSDPKFEQPISVEQASAGEVEASFLGNNLSTHDLEAKQQRLEEVKSYNIFSTIGRGLAQFITGVIKGILSLLGTIVSLFA</sequence>
<dbReference type="RefSeq" id="WP_343801697.1">
    <property type="nucleotide sequence ID" value="NZ_BAAADJ010000059.1"/>
</dbReference>
<evidence type="ECO:0000313" key="2">
    <source>
        <dbReference type="Proteomes" id="UP001500782"/>
    </source>
</evidence>
<accession>A0ABN0WL51</accession>
<name>A0ABN0WL51_9BACI</name>